<reference evidence="3" key="4">
    <citation type="submission" date="2025-05" db="UniProtKB">
        <authorList>
            <consortium name="EnsemblFungi"/>
        </authorList>
    </citation>
    <scope>IDENTIFICATION</scope>
    <source>
        <strain evidence="3">isolate 1-1 / race 1 (BBBD)</strain>
    </source>
</reference>
<accession>A0A0C4EYS3</accession>
<evidence type="ECO:0000313" key="2">
    <source>
        <dbReference type="EMBL" id="OAV86877.1"/>
    </source>
</evidence>
<name>A0A0C4EYS3_PUCT1</name>
<dbReference type="AlphaFoldDB" id="A0A0C4EYS3"/>
<evidence type="ECO:0000313" key="4">
    <source>
        <dbReference type="Proteomes" id="UP000005240"/>
    </source>
</evidence>
<reference evidence="2" key="1">
    <citation type="submission" date="2009-11" db="EMBL/GenBank/DDBJ databases">
        <authorList>
            <consortium name="The Broad Institute Genome Sequencing Platform"/>
            <person name="Ward D."/>
            <person name="Feldgarden M."/>
            <person name="Earl A."/>
            <person name="Young S.K."/>
            <person name="Zeng Q."/>
            <person name="Koehrsen M."/>
            <person name="Alvarado L."/>
            <person name="Berlin A."/>
            <person name="Bochicchio J."/>
            <person name="Borenstein D."/>
            <person name="Chapman S.B."/>
            <person name="Chen Z."/>
            <person name="Engels R."/>
            <person name="Freedman E."/>
            <person name="Gellesch M."/>
            <person name="Goldberg J."/>
            <person name="Griggs A."/>
            <person name="Gujja S."/>
            <person name="Heilman E."/>
            <person name="Heiman D."/>
            <person name="Hepburn T."/>
            <person name="Howarth C."/>
            <person name="Jen D."/>
            <person name="Larson L."/>
            <person name="Lewis B."/>
            <person name="Mehta T."/>
            <person name="Park D."/>
            <person name="Pearson M."/>
            <person name="Roberts A."/>
            <person name="Saif S."/>
            <person name="Shea T."/>
            <person name="Shenoy N."/>
            <person name="Sisk P."/>
            <person name="Stolte C."/>
            <person name="Sykes S."/>
            <person name="Thomson T."/>
            <person name="Walk T."/>
            <person name="White J."/>
            <person name="Yandava C."/>
            <person name="Izard J."/>
            <person name="Baranova O.V."/>
            <person name="Blanton J.M."/>
            <person name="Tanner A.C."/>
            <person name="Dewhirst F.E."/>
            <person name="Haas B."/>
            <person name="Nusbaum C."/>
            <person name="Birren B."/>
        </authorList>
    </citation>
    <scope>NUCLEOTIDE SEQUENCE [LARGE SCALE GENOMIC DNA]</scope>
    <source>
        <strain evidence="2">1-1 BBBD Race 1</strain>
    </source>
</reference>
<gene>
    <name evidence="2" type="ORF">PTTG_05978</name>
</gene>
<proteinExistence type="predicted"/>
<protein>
    <submittedName>
        <fullName evidence="2 3">Uncharacterized protein</fullName>
    </submittedName>
</protein>
<keyword evidence="4" id="KW-1185">Reference proteome</keyword>
<organism evidence="2">
    <name type="scientific">Puccinia triticina (isolate 1-1 / race 1 (BBBD))</name>
    <name type="common">Brown leaf rust fungus</name>
    <dbReference type="NCBI Taxonomy" id="630390"/>
    <lineage>
        <taxon>Eukaryota</taxon>
        <taxon>Fungi</taxon>
        <taxon>Dikarya</taxon>
        <taxon>Basidiomycota</taxon>
        <taxon>Pucciniomycotina</taxon>
        <taxon>Pucciniomycetes</taxon>
        <taxon>Pucciniales</taxon>
        <taxon>Pucciniaceae</taxon>
        <taxon>Puccinia</taxon>
    </lineage>
</organism>
<reference evidence="2" key="2">
    <citation type="submission" date="2016-05" db="EMBL/GenBank/DDBJ databases">
        <title>Comparative analysis highlights variable genome content of wheat rusts and divergence of the mating loci.</title>
        <authorList>
            <person name="Cuomo C.A."/>
            <person name="Bakkeren G."/>
            <person name="Szabo L."/>
            <person name="Khalil H."/>
            <person name="Joly D."/>
            <person name="Goldberg J."/>
            <person name="Young S."/>
            <person name="Zeng Q."/>
            <person name="Fellers J."/>
        </authorList>
    </citation>
    <scope>NUCLEOTIDE SEQUENCE [LARGE SCALE GENOMIC DNA]</scope>
    <source>
        <strain evidence="2">1-1 BBBD Race 1</strain>
    </source>
</reference>
<dbReference type="EMBL" id="ADAS02000748">
    <property type="protein sequence ID" value="OAV86877.1"/>
    <property type="molecule type" value="Genomic_DNA"/>
</dbReference>
<dbReference type="VEuPathDB" id="FungiDB:PTTG_05978"/>
<dbReference type="EnsemblFungi" id="PTTG_05978-t43_1">
    <property type="protein sequence ID" value="PTTG_05978-t43_1-p1"/>
    <property type="gene ID" value="PTTG_05978"/>
</dbReference>
<reference evidence="3 4" key="3">
    <citation type="journal article" date="2017" name="G3 (Bethesda)">
        <title>Comparative analysis highlights variable genome content of wheat rusts and divergence of the mating loci.</title>
        <authorList>
            <person name="Cuomo C.A."/>
            <person name="Bakkeren G."/>
            <person name="Khalil H.B."/>
            <person name="Panwar V."/>
            <person name="Joly D."/>
            <person name="Linning R."/>
            <person name="Sakthikumar S."/>
            <person name="Song X."/>
            <person name="Adiconis X."/>
            <person name="Fan L."/>
            <person name="Goldberg J.M."/>
            <person name="Levin J.Z."/>
            <person name="Young S."/>
            <person name="Zeng Q."/>
            <person name="Anikster Y."/>
            <person name="Bruce M."/>
            <person name="Wang M."/>
            <person name="Yin C."/>
            <person name="McCallum B."/>
            <person name="Szabo L.J."/>
            <person name="Hulbert S."/>
            <person name="Chen X."/>
            <person name="Fellers J.P."/>
        </authorList>
    </citation>
    <scope>NUCLEOTIDE SEQUENCE</scope>
    <source>
        <strain evidence="4">Isolate 1-1 / race 1 (BBBD)</strain>
        <strain evidence="3">isolate 1-1 / race 1 (BBBD)</strain>
    </source>
</reference>
<dbReference type="Proteomes" id="UP000005240">
    <property type="component" value="Unassembled WGS sequence"/>
</dbReference>
<evidence type="ECO:0000256" key="1">
    <source>
        <dbReference type="SAM" id="MobiDB-lite"/>
    </source>
</evidence>
<feature type="region of interest" description="Disordered" evidence="1">
    <location>
        <begin position="68"/>
        <end position="89"/>
    </location>
</feature>
<sequence length="176" mass="19267">MFILTKCKGQETLHYPDAEGKGNPLPFSEEEFLTKDQRKASEAEKLELEAQDISSIVWDLCSRSPHIQNASHGPLETPDDSQTPAPQTGRRYTWTLAPPAHEISSGIDSANIIQGKHLRQASLIKIKADPKNHKQAMSGRDGKRVPGTRRRVLIGVAGTAAAGAKYGYGCPFLCNF</sequence>
<evidence type="ECO:0000313" key="3">
    <source>
        <dbReference type="EnsemblFungi" id="PTTG_05978-t43_1-p1"/>
    </source>
</evidence>